<dbReference type="SUPFAM" id="SSF51445">
    <property type="entry name" value="(Trans)glycosidases"/>
    <property type="match status" value="1"/>
</dbReference>
<comment type="subcellular location">
    <subcellularLocation>
        <location evidence="2">Secreted</location>
    </subcellularLocation>
</comment>
<dbReference type="Proteomes" id="UP001161247">
    <property type="component" value="Chromosome 4"/>
</dbReference>
<feature type="domain" description="Glycoside hydrolase family 5" evidence="9">
    <location>
        <begin position="11"/>
        <end position="219"/>
    </location>
</feature>
<evidence type="ECO:0000256" key="1">
    <source>
        <dbReference type="ARBA" id="ARBA00001678"/>
    </source>
</evidence>
<dbReference type="InterPro" id="IPR045053">
    <property type="entry name" value="MAN-like"/>
</dbReference>
<dbReference type="GO" id="GO:0005576">
    <property type="term" value="C:extracellular region"/>
    <property type="evidence" value="ECO:0007669"/>
    <property type="project" value="UniProtKB-SubCell"/>
</dbReference>
<dbReference type="InterPro" id="IPR001547">
    <property type="entry name" value="Glyco_hydro_5"/>
</dbReference>
<dbReference type="PANTHER" id="PTHR31451">
    <property type="match status" value="1"/>
</dbReference>
<name>A0AAV1D3P5_OLDCO</name>
<evidence type="ECO:0000256" key="3">
    <source>
        <dbReference type="ARBA" id="ARBA00005641"/>
    </source>
</evidence>
<dbReference type="InterPro" id="IPR017853">
    <property type="entry name" value="GH"/>
</dbReference>
<evidence type="ECO:0000256" key="6">
    <source>
        <dbReference type="ARBA" id="ARBA00022729"/>
    </source>
</evidence>
<dbReference type="GO" id="GO:0016985">
    <property type="term" value="F:mannan endo-1,4-beta-mannosidase activity"/>
    <property type="evidence" value="ECO:0007669"/>
    <property type="project" value="UniProtKB-EC"/>
</dbReference>
<protein>
    <recommendedName>
        <fullName evidence="4">mannan endo-1,4-beta-mannosidase</fullName>
        <ecNumber evidence="4">3.2.1.78</ecNumber>
    </recommendedName>
</protein>
<accession>A0AAV1D3P5</accession>
<gene>
    <name evidence="10" type="ORF">OLC1_LOCUS11813</name>
</gene>
<evidence type="ECO:0000313" key="11">
    <source>
        <dbReference type="Proteomes" id="UP001161247"/>
    </source>
</evidence>
<sequence length="256" mass="28566">MMMRSGHYLNNEDDFFYDSIVKGYYNNHMKTVLTRVNSFTGIAYKDEPAIFSWELMNEPQCQSDLSGKSIKSWVSEMAAYVMSIDRNHLLEVGLEGYYGKSTPEKQVVNLSYEVGTGFIANNSMLASHMLILPPFISFPINDETTEALFGERWIKSHMEDSASVLGKLLMLTEFGKSSRSPGYQVAVSDAYFSNIYDTLYSSCASSSDGVCGAGGACFWQVMAPGMEDWGDGYEVFLEQSPSTMAVVVKQSRRLSL</sequence>
<keyword evidence="11" id="KW-1185">Reference proteome</keyword>
<dbReference type="EMBL" id="OX459121">
    <property type="protein sequence ID" value="CAI9102469.1"/>
    <property type="molecule type" value="Genomic_DNA"/>
</dbReference>
<evidence type="ECO:0000313" key="10">
    <source>
        <dbReference type="EMBL" id="CAI9102469.1"/>
    </source>
</evidence>
<evidence type="ECO:0000256" key="8">
    <source>
        <dbReference type="ARBA" id="ARBA00023295"/>
    </source>
</evidence>
<dbReference type="EC" id="3.2.1.78" evidence="4"/>
<comment type="similarity">
    <text evidence="3">Belongs to the glycosyl hydrolase 5 (cellulase A) family.</text>
</comment>
<reference evidence="10" key="1">
    <citation type="submission" date="2023-03" db="EMBL/GenBank/DDBJ databases">
        <authorList>
            <person name="Julca I."/>
        </authorList>
    </citation>
    <scope>NUCLEOTIDE SEQUENCE</scope>
</reference>
<evidence type="ECO:0000256" key="7">
    <source>
        <dbReference type="ARBA" id="ARBA00022801"/>
    </source>
</evidence>
<dbReference type="Pfam" id="PF26410">
    <property type="entry name" value="GH5_mannosidase"/>
    <property type="match status" value="1"/>
</dbReference>
<dbReference type="PANTHER" id="PTHR31451:SF39">
    <property type="entry name" value="MANNAN ENDO-1,4-BETA-MANNOSIDASE 1"/>
    <property type="match status" value="1"/>
</dbReference>
<keyword evidence="8" id="KW-0326">Glycosidase</keyword>
<organism evidence="10 11">
    <name type="scientific">Oldenlandia corymbosa var. corymbosa</name>
    <dbReference type="NCBI Taxonomy" id="529605"/>
    <lineage>
        <taxon>Eukaryota</taxon>
        <taxon>Viridiplantae</taxon>
        <taxon>Streptophyta</taxon>
        <taxon>Embryophyta</taxon>
        <taxon>Tracheophyta</taxon>
        <taxon>Spermatophyta</taxon>
        <taxon>Magnoliopsida</taxon>
        <taxon>eudicotyledons</taxon>
        <taxon>Gunneridae</taxon>
        <taxon>Pentapetalae</taxon>
        <taxon>asterids</taxon>
        <taxon>lamiids</taxon>
        <taxon>Gentianales</taxon>
        <taxon>Rubiaceae</taxon>
        <taxon>Rubioideae</taxon>
        <taxon>Spermacoceae</taxon>
        <taxon>Hedyotis-Oldenlandia complex</taxon>
        <taxon>Oldenlandia</taxon>
    </lineage>
</organism>
<dbReference type="Gene3D" id="3.20.20.80">
    <property type="entry name" value="Glycosidases"/>
    <property type="match status" value="1"/>
</dbReference>
<evidence type="ECO:0000256" key="4">
    <source>
        <dbReference type="ARBA" id="ARBA00012706"/>
    </source>
</evidence>
<dbReference type="AlphaFoldDB" id="A0AAV1D3P5"/>
<comment type="catalytic activity">
    <reaction evidence="1">
        <text>Random hydrolysis of (1-&gt;4)-beta-D-mannosidic linkages in mannans, galactomannans and glucomannans.</text>
        <dbReference type="EC" id="3.2.1.78"/>
    </reaction>
</comment>
<evidence type="ECO:0000256" key="2">
    <source>
        <dbReference type="ARBA" id="ARBA00004613"/>
    </source>
</evidence>
<proteinExistence type="inferred from homology"/>
<evidence type="ECO:0000256" key="5">
    <source>
        <dbReference type="ARBA" id="ARBA00022525"/>
    </source>
</evidence>
<keyword evidence="5" id="KW-0964">Secreted</keyword>
<evidence type="ECO:0000259" key="9">
    <source>
        <dbReference type="Pfam" id="PF26410"/>
    </source>
</evidence>
<keyword evidence="7" id="KW-0378">Hydrolase</keyword>
<keyword evidence="6" id="KW-0732">Signal</keyword>